<protein>
    <submittedName>
        <fullName evidence="5">SpoU rRNA Methylase family</fullName>
    </submittedName>
</protein>
<name>A0AAW0F4H3_9TRYP</name>
<dbReference type="Proteomes" id="UP001430356">
    <property type="component" value="Unassembled WGS sequence"/>
</dbReference>
<keyword evidence="6" id="KW-1185">Reference proteome</keyword>
<evidence type="ECO:0000259" key="4">
    <source>
        <dbReference type="Pfam" id="PF00588"/>
    </source>
</evidence>
<dbReference type="InterPro" id="IPR029028">
    <property type="entry name" value="Alpha/beta_knot_MTases"/>
</dbReference>
<accession>A0AAW0F4H3</accession>
<keyword evidence="1 5" id="KW-0489">Methyltransferase</keyword>
<dbReference type="Gene3D" id="3.40.1280.10">
    <property type="match status" value="1"/>
</dbReference>
<dbReference type="GO" id="GO:0016435">
    <property type="term" value="F:rRNA (guanine) methyltransferase activity"/>
    <property type="evidence" value="ECO:0007669"/>
    <property type="project" value="TreeGrafter"/>
</dbReference>
<dbReference type="Pfam" id="PF00588">
    <property type="entry name" value="SpoU_methylase"/>
    <property type="match status" value="1"/>
</dbReference>
<feature type="region of interest" description="Disordered" evidence="3">
    <location>
        <begin position="102"/>
        <end position="123"/>
    </location>
</feature>
<feature type="region of interest" description="Disordered" evidence="3">
    <location>
        <begin position="144"/>
        <end position="169"/>
    </location>
</feature>
<feature type="region of interest" description="Disordered" evidence="3">
    <location>
        <begin position="338"/>
        <end position="361"/>
    </location>
</feature>
<dbReference type="GO" id="GO:0003723">
    <property type="term" value="F:RNA binding"/>
    <property type="evidence" value="ECO:0007669"/>
    <property type="project" value="InterPro"/>
</dbReference>
<keyword evidence="2" id="KW-0808">Transferase</keyword>
<dbReference type="PANTHER" id="PTHR46103:SF1">
    <property type="entry name" value="RRNA METHYLTRANSFERASE 1, MITOCHONDRIAL"/>
    <property type="match status" value="1"/>
</dbReference>
<dbReference type="InterPro" id="IPR001537">
    <property type="entry name" value="SpoU_MeTrfase"/>
</dbReference>
<dbReference type="AlphaFoldDB" id="A0AAW0F4H3"/>
<organism evidence="5 6">
    <name type="scientific">Novymonas esmeraldas</name>
    <dbReference type="NCBI Taxonomy" id="1808958"/>
    <lineage>
        <taxon>Eukaryota</taxon>
        <taxon>Discoba</taxon>
        <taxon>Euglenozoa</taxon>
        <taxon>Kinetoplastea</taxon>
        <taxon>Metakinetoplastina</taxon>
        <taxon>Trypanosomatida</taxon>
        <taxon>Trypanosomatidae</taxon>
        <taxon>Novymonas</taxon>
    </lineage>
</organism>
<evidence type="ECO:0000313" key="5">
    <source>
        <dbReference type="EMBL" id="KAK7201482.1"/>
    </source>
</evidence>
<evidence type="ECO:0000313" key="6">
    <source>
        <dbReference type="Proteomes" id="UP001430356"/>
    </source>
</evidence>
<sequence length="513" mass="54654">MALLLRPSAAALQRCTRPLLAYNKSSGYRWSPIPKPPPRHYDRLYGVHSVLNTLRVAAQHQQQQQQQQMQDAGSCSALPDDAAASSTTTPVVDVGVPAHTAEPQAPAASHPTRGHSSTSAQLHPHRTHLACLYVRDFSVEEDGRAAAATSRGRGGSSGRGGGHRHPQRGARRVIPTHYTAVRCIATLAKSLHIPIVFVPRAELVQLCGERRNQNVVLEASTYEPHAVRHLGELLWDAAAAAAADVPVTVLFLERVVDPANIGGILRTAFFFGVDHVVLSRRCSACTAAVSRASTGFLEHLHVSRATTSSVDFLQSSRRVWAAAGVHGGLEVVASTVVTESASQRRPPSPAAEEEEEDVCVPSPINDGDSSCGAGHVQQQQQLNPHPLPPAVRVLLLGNEDAGLPHELIQLCTHVAHVRSPRQARLHRCDKAGAVSEKDESGAGGEARAAGVVDEVGRRQYALRRLARLREKEVSLNVNTATAALLSALCGVTGPLKDDGGGAALGLVEVRSLR</sequence>
<proteinExistence type="predicted"/>
<evidence type="ECO:0000256" key="3">
    <source>
        <dbReference type="SAM" id="MobiDB-lite"/>
    </source>
</evidence>
<dbReference type="SUPFAM" id="SSF75217">
    <property type="entry name" value="alpha/beta knot"/>
    <property type="match status" value="1"/>
</dbReference>
<dbReference type="EMBL" id="JAECZO010000015">
    <property type="protein sequence ID" value="KAK7201482.1"/>
    <property type="molecule type" value="Genomic_DNA"/>
</dbReference>
<dbReference type="InterPro" id="IPR047182">
    <property type="entry name" value="MRM1"/>
</dbReference>
<evidence type="ECO:0000256" key="1">
    <source>
        <dbReference type="ARBA" id="ARBA00022603"/>
    </source>
</evidence>
<dbReference type="PANTHER" id="PTHR46103">
    <property type="entry name" value="RRNA METHYLTRANSFERASE 1, MITOCHONDRIAL"/>
    <property type="match status" value="1"/>
</dbReference>
<feature type="compositionally biased region" description="Low complexity" evidence="3">
    <location>
        <begin position="59"/>
        <end position="70"/>
    </location>
</feature>
<comment type="caution">
    <text evidence="5">The sequence shown here is derived from an EMBL/GenBank/DDBJ whole genome shotgun (WGS) entry which is preliminary data.</text>
</comment>
<dbReference type="InterPro" id="IPR029026">
    <property type="entry name" value="tRNA_m1G_MTases_N"/>
</dbReference>
<gene>
    <name evidence="5" type="ORF">NESM_000211300</name>
</gene>
<evidence type="ECO:0000256" key="2">
    <source>
        <dbReference type="ARBA" id="ARBA00022679"/>
    </source>
</evidence>
<feature type="domain" description="tRNA/rRNA methyltransferase SpoU type" evidence="4">
    <location>
        <begin position="249"/>
        <end position="317"/>
    </location>
</feature>
<reference evidence="5 6" key="1">
    <citation type="journal article" date="2021" name="MBio">
        <title>A New Model Trypanosomatid, Novymonas esmeraldas: Genomic Perception of Its 'Candidatus Pandoraea novymonadis' Endosymbiont.</title>
        <authorList>
            <person name="Zakharova A."/>
            <person name="Saura A."/>
            <person name="Butenko A."/>
            <person name="Podesvova L."/>
            <person name="Warmusova S."/>
            <person name="Kostygov A.Y."/>
            <person name="Nenarokova A."/>
            <person name="Lukes J."/>
            <person name="Opperdoes F.R."/>
            <person name="Yurchenko V."/>
        </authorList>
    </citation>
    <scope>NUCLEOTIDE SEQUENCE [LARGE SCALE GENOMIC DNA]</scope>
    <source>
        <strain evidence="5 6">E262AT.01</strain>
    </source>
</reference>
<feature type="region of interest" description="Disordered" evidence="3">
    <location>
        <begin position="59"/>
        <end position="88"/>
    </location>
</feature>